<keyword evidence="4 6" id="KW-1133">Transmembrane helix</keyword>
<dbReference type="Gene3D" id="3.40.720.10">
    <property type="entry name" value="Alkaline Phosphatase, subunit A"/>
    <property type="match status" value="1"/>
</dbReference>
<organism evidence="8 9">
    <name type="scientific">Splendidivirga corallicola</name>
    <dbReference type="NCBI Taxonomy" id="3051826"/>
    <lineage>
        <taxon>Bacteria</taxon>
        <taxon>Pseudomonadati</taxon>
        <taxon>Bacteroidota</taxon>
        <taxon>Cytophagia</taxon>
        <taxon>Cytophagales</taxon>
        <taxon>Splendidivirgaceae</taxon>
        <taxon>Splendidivirga</taxon>
    </lineage>
</organism>
<evidence type="ECO:0000313" key="9">
    <source>
        <dbReference type="Proteomes" id="UP001172082"/>
    </source>
</evidence>
<evidence type="ECO:0000256" key="1">
    <source>
        <dbReference type="ARBA" id="ARBA00004651"/>
    </source>
</evidence>
<dbReference type="InterPro" id="IPR000917">
    <property type="entry name" value="Sulfatase_N"/>
</dbReference>
<evidence type="ECO:0000256" key="4">
    <source>
        <dbReference type="ARBA" id="ARBA00022989"/>
    </source>
</evidence>
<evidence type="ECO:0000256" key="6">
    <source>
        <dbReference type="SAM" id="Phobius"/>
    </source>
</evidence>
<evidence type="ECO:0000313" key="8">
    <source>
        <dbReference type="EMBL" id="MDN5204780.1"/>
    </source>
</evidence>
<feature type="transmembrane region" description="Helical" evidence="6">
    <location>
        <begin position="81"/>
        <end position="100"/>
    </location>
</feature>
<keyword evidence="5 6" id="KW-0472">Membrane</keyword>
<feature type="transmembrane region" description="Helical" evidence="6">
    <location>
        <begin position="169"/>
        <end position="186"/>
    </location>
</feature>
<dbReference type="EMBL" id="JAUJEA010000013">
    <property type="protein sequence ID" value="MDN5204780.1"/>
    <property type="molecule type" value="Genomic_DNA"/>
</dbReference>
<dbReference type="PANTHER" id="PTHR47371:SF3">
    <property type="entry name" value="PHOSPHOGLYCEROL TRANSFERASE I"/>
    <property type="match status" value="1"/>
</dbReference>
<protein>
    <submittedName>
        <fullName evidence="8">Sulfatase-like hydrolase/transferase</fullName>
    </submittedName>
</protein>
<feature type="transmembrane region" description="Helical" evidence="6">
    <location>
        <begin position="12"/>
        <end position="31"/>
    </location>
</feature>
<dbReference type="RefSeq" id="WP_346754804.1">
    <property type="nucleotide sequence ID" value="NZ_JAUJEA010000013.1"/>
</dbReference>
<feature type="transmembrane region" description="Helical" evidence="6">
    <location>
        <begin position="133"/>
        <end position="153"/>
    </location>
</feature>
<dbReference type="PIRSF" id="PIRSF005091">
    <property type="entry name" value="Mmb_sulf_HI1246"/>
    <property type="match status" value="1"/>
</dbReference>
<dbReference type="InterPro" id="IPR017850">
    <property type="entry name" value="Alkaline_phosphatase_core_sf"/>
</dbReference>
<dbReference type="CDD" id="cd16015">
    <property type="entry name" value="LTA_synthase"/>
    <property type="match status" value="1"/>
</dbReference>
<evidence type="ECO:0000256" key="3">
    <source>
        <dbReference type="ARBA" id="ARBA00022692"/>
    </source>
</evidence>
<proteinExistence type="predicted"/>
<gene>
    <name evidence="8" type="ORF">QQ008_25545</name>
</gene>
<dbReference type="Gene3D" id="3.30.1120.80">
    <property type="match status" value="1"/>
</dbReference>
<evidence type="ECO:0000256" key="5">
    <source>
        <dbReference type="ARBA" id="ARBA00023136"/>
    </source>
</evidence>
<comment type="caution">
    <text evidence="8">The sequence shown here is derived from an EMBL/GenBank/DDBJ whole genome shotgun (WGS) entry which is preliminary data.</text>
</comment>
<keyword evidence="9" id="KW-1185">Reference proteome</keyword>
<dbReference type="Pfam" id="PF00884">
    <property type="entry name" value="Sulfatase"/>
    <property type="match status" value="1"/>
</dbReference>
<evidence type="ECO:0000256" key="2">
    <source>
        <dbReference type="ARBA" id="ARBA00022475"/>
    </source>
</evidence>
<name>A0ABT8KZF0_9BACT</name>
<dbReference type="SUPFAM" id="SSF53649">
    <property type="entry name" value="Alkaline phosphatase-like"/>
    <property type="match status" value="1"/>
</dbReference>
<dbReference type="InterPro" id="IPR050448">
    <property type="entry name" value="OpgB/LTA_synthase_biosynth"/>
</dbReference>
<accession>A0ABT8KZF0</accession>
<keyword evidence="2" id="KW-1003">Cell membrane</keyword>
<dbReference type="PANTHER" id="PTHR47371">
    <property type="entry name" value="LIPOTEICHOIC ACID SYNTHASE"/>
    <property type="match status" value="1"/>
</dbReference>
<evidence type="ECO:0000259" key="7">
    <source>
        <dbReference type="Pfam" id="PF00884"/>
    </source>
</evidence>
<dbReference type="InterPro" id="IPR012160">
    <property type="entry name" value="LtaS-like"/>
</dbReference>
<feature type="transmembrane region" description="Helical" evidence="6">
    <location>
        <begin position="56"/>
        <end position="74"/>
    </location>
</feature>
<feature type="domain" description="Sulfatase N-terminal" evidence="7">
    <location>
        <begin position="265"/>
        <end position="534"/>
    </location>
</feature>
<comment type="subcellular location">
    <subcellularLocation>
        <location evidence="1">Cell membrane</location>
        <topology evidence="1">Multi-pass membrane protein</topology>
    </subcellularLocation>
</comment>
<dbReference type="Proteomes" id="UP001172082">
    <property type="component" value="Unassembled WGS sequence"/>
</dbReference>
<reference evidence="8" key="1">
    <citation type="submission" date="2023-06" db="EMBL/GenBank/DDBJ databases">
        <title>Genomic of Parafulvivirga corallium.</title>
        <authorList>
            <person name="Wang G."/>
        </authorList>
    </citation>
    <scope>NUCLEOTIDE SEQUENCE</scope>
    <source>
        <strain evidence="8">BMA10</strain>
    </source>
</reference>
<keyword evidence="3 6" id="KW-0812">Transmembrane</keyword>
<sequence length="611" mass="70343">MKLRLVVFGKYLLFWLGLFVFSTLLFLVYHYPLSQSMSPKEWGLSLLYGMRMDMSMTGYLTLIPGLMITFTSFLKGKFLRVFFNIYTITLIIVTIFIIVADLELYRNWGFRMDATPLLYLNRPKEAVGSSDPLTTLMLITMWLVLVALAIYIYKNWIGKDIKRLPRGNWKIALTFLFLTGSLILPIRGSLDKSNMNAGFAYYHNTNVFANHAGINVIWNVGYALKKLRKANYPTNFFDNQETQKLFSYLHEDKGETPVFLNTKRPNVVIVALESFTSKIIEPLGGRKGVTPNFNKLTKEGILFSHIYSSGDRTDRGVASILGGYPAQPKTSVIKYPKKTQYMPYLNKDFKQLGYHTSFIYGYDIDYSNFRSYLGNGQFDLVISKENFGSYEYESKWGIHDHEVLDRIIRELNKLPQPFFHMTMTLSSHEPFDVPMETVFEGNDEENLFFNSAYYTDKALGSFVEQAKRGDWWDNTLMILVADHGCRHPGADHGYSETKFTIPMLWIGGALNKKDTVINTFGNQTDIARTVLKQIDLDNENYLFSRNLLSDRAKSFSFYVFNNGYGFMSDSIKAIYDLNGNRYIRKEGLGSESQEALGKAYLQKLYLDFNSR</sequence>